<protein>
    <recommendedName>
        <fullName evidence="4">UPAR/Ly6 domain-containing protein</fullName>
    </recommendedName>
</protein>
<name>A0A3B4Y9K5_SERLL</name>
<sequence>MKTVIVALFVVLVVSHSEALRCHCGGIRECSGPVETCQGEDNVCENKTFSNDPLSFFYVSTVTYRLNGCYKSTNCPLLTRLGLSTGSCCNTDLCNRYERMNE</sequence>
<evidence type="ECO:0000313" key="3">
    <source>
        <dbReference type="Proteomes" id="UP000261360"/>
    </source>
</evidence>
<dbReference type="InterPro" id="IPR045860">
    <property type="entry name" value="Snake_toxin-like_sf"/>
</dbReference>
<keyword evidence="1" id="KW-0732">Signal</keyword>
<dbReference type="SUPFAM" id="SSF57302">
    <property type="entry name" value="Snake toxin-like"/>
    <property type="match status" value="1"/>
</dbReference>
<feature type="signal peptide" evidence="1">
    <location>
        <begin position="1"/>
        <end position="19"/>
    </location>
</feature>
<dbReference type="Ensembl" id="ENSSLDT00000011246.1">
    <property type="protein sequence ID" value="ENSSLDP00000010850.1"/>
    <property type="gene ID" value="ENSSLDG00000008637.1"/>
</dbReference>
<organism evidence="2 3">
    <name type="scientific">Seriola lalandi dorsalis</name>
    <dbReference type="NCBI Taxonomy" id="1841481"/>
    <lineage>
        <taxon>Eukaryota</taxon>
        <taxon>Metazoa</taxon>
        <taxon>Chordata</taxon>
        <taxon>Craniata</taxon>
        <taxon>Vertebrata</taxon>
        <taxon>Euteleostomi</taxon>
        <taxon>Actinopterygii</taxon>
        <taxon>Neopterygii</taxon>
        <taxon>Teleostei</taxon>
        <taxon>Neoteleostei</taxon>
        <taxon>Acanthomorphata</taxon>
        <taxon>Carangaria</taxon>
        <taxon>Carangiformes</taxon>
        <taxon>Carangidae</taxon>
        <taxon>Seriola</taxon>
    </lineage>
</organism>
<keyword evidence="3" id="KW-1185">Reference proteome</keyword>
<evidence type="ECO:0008006" key="4">
    <source>
        <dbReference type="Google" id="ProtNLM"/>
    </source>
</evidence>
<dbReference type="STRING" id="1841481.ENSSLDP00000010850"/>
<accession>A0A3B4Y9K5</accession>
<dbReference type="GeneTree" id="ENSGT01120000271962"/>
<evidence type="ECO:0000313" key="2">
    <source>
        <dbReference type="Ensembl" id="ENSSLDP00000024776.1"/>
    </source>
</evidence>
<dbReference type="Ensembl" id="ENSSLDT00000025555.1">
    <property type="protein sequence ID" value="ENSSLDP00000024776.1"/>
    <property type="gene ID" value="ENSSLDG00000019309.1"/>
</dbReference>
<feature type="chain" id="PRO_5044590950" description="UPAR/Ly6 domain-containing protein" evidence="1">
    <location>
        <begin position="20"/>
        <end position="102"/>
    </location>
</feature>
<proteinExistence type="predicted"/>
<dbReference type="Proteomes" id="UP000261360">
    <property type="component" value="Unplaced"/>
</dbReference>
<dbReference type="AlphaFoldDB" id="A0A3B4Y9K5"/>
<reference evidence="2" key="1">
    <citation type="submission" date="2025-05" db="UniProtKB">
        <authorList>
            <consortium name="Ensembl"/>
        </authorList>
    </citation>
    <scope>IDENTIFICATION</scope>
</reference>
<evidence type="ECO:0000256" key="1">
    <source>
        <dbReference type="SAM" id="SignalP"/>
    </source>
</evidence>